<gene>
    <name evidence="2" type="ORF">G6321_00011880</name>
    <name evidence="1" type="ORF">G6321_06370</name>
</gene>
<proteinExistence type="predicted"/>
<sequence length="189" mass="21542">MPRTATRIRFKYDWPSREEWAERRRSAYWDSESPHPYRASGKLSHYASPEEITAAITGLKKPWADYGRQMKAAAAKAGPLARQAGERDTVWVSRFLSMGGEDRELAGESECIRADRREINRLIKELRDGSVSWGNMRDKLPLLDTIVVRYEAAVQAGDEKFIAECAARPVDDAAWQAELEWRARWDAGA</sequence>
<evidence type="ECO:0000313" key="3">
    <source>
        <dbReference type="Proteomes" id="UP000564836"/>
    </source>
</evidence>
<reference evidence="2 3" key="3">
    <citation type="journal article" date="2022" name="Int. J. Syst. Evol. Microbiol.">
        <title>Strains of Bradyrhizobium barranii sp. nov. associated with legumes native to Canada are symbionts of soybeans and belong to different subspecies (subsp. barranii subsp. nov. and subsp. apii subsp. nov.) and symbiovars (sv. glycinearum and sv. septentrionale).</title>
        <authorList>
            <person name="Bromfield E.S.P."/>
            <person name="Cloutier S."/>
            <person name="Wasai-Hara S."/>
            <person name="Minamisawa K."/>
        </authorList>
    </citation>
    <scope>NUCLEOTIDE SEQUENCE [LARGE SCALE GENOMIC DNA]</scope>
    <source>
        <strain evidence="2 3">323S2</strain>
    </source>
</reference>
<protein>
    <submittedName>
        <fullName evidence="1">Uncharacterized protein</fullName>
    </submittedName>
</protein>
<dbReference type="EMBL" id="CP088280">
    <property type="protein sequence ID" value="UGX95790.1"/>
    <property type="molecule type" value="Genomic_DNA"/>
</dbReference>
<reference evidence="1" key="2">
    <citation type="submission" date="2020-06" db="EMBL/GenBank/DDBJ databases">
        <title>Whole Genome Sequence of Bradyrhizobium sp. Strain 323S2.</title>
        <authorList>
            <person name="Bromfield E.S.P."/>
        </authorList>
    </citation>
    <scope>NUCLEOTIDE SEQUENCE [LARGE SCALE GENOMIC DNA]</scope>
    <source>
        <strain evidence="1">323S2</strain>
    </source>
</reference>
<dbReference type="Proteomes" id="UP000564836">
    <property type="component" value="Chromosome"/>
</dbReference>
<reference evidence="2 3" key="1">
    <citation type="journal article" date="2017" name="Syst. Appl. Microbiol.">
        <title>Soybeans inoculated with root zone soils of Canadian native legumes harbour diverse and novel Bradyrhizobium spp. that possess agricultural potential.</title>
        <authorList>
            <person name="Bromfield E.S.P."/>
            <person name="Cloutier S."/>
            <person name="Tambong J.T."/>
            <person name="Tran Thi T.V."/>
        </authorList>
    </citation>
    <scope>NUCLEOTIDE SEQUENCE [LARGE SCALE GENOMIC DNA]</scope>
    <source>
        <strain evidence="2 3">323S2</strain>
    </source>
</reference>
<organism evidence="1">
    <name type="scientific">Bradyrhizobium barranii subsp. barranii</name>
    <dbReference type="NCBI Taxonomy" id="2823807"/>
    <lineage>
        <taxon>Bacteria</taxon>
        <taxon>Pseudomonadati</taxon>
        <taxon>Pseudomonadota</taxon>
        <taxon>Alphaproteobacteria</taxon>
        <taxon>Hyphomicrobiales</taxon>
        <taxon>Nitrobacteraceae</taxon>
        <taxon>Bradyrhizobium</taxon>
        <taxon>Bradyrhizobium barranii</taxon>
    </lineage>
</organism>
<evidence type="ECO:0000313" key="1">
    <source>
        <dbReference type="EMBL" id="NYY88087.1"/>
    </source>
</evidence>
<dbReference type="EMBL" id="JACBFH010000001">
    <property type="protein sequence ID" value="NYY88087.1"/>
    <property type="molecule type" value="Genomic_DNA"/>
</dbReference>
<accession>A0A7Z0Q800</accession>
<dbReference type="RefSeq" id="WP_166343881.1">
    <property type="nucleotide sequence ID" value="NZ_CP088280.1"/>
</dbReference>
<name>A0A7Z0Q800_9BRAD</name>
<evidence type="ECO:0000313" key="2">
    <source>
        <dbReference type="EMBL" id="UGX95790.1"/>
    </source>
</evidence>
<dbReference type="AlphaFoldDB" id="A0A7Z0Q800"/>